<keyword evidence="3" id="KW-1185">Reference proteome</keyword>
<reference evidence="3" key="1">
    <citation type="journal article" date="2019" name="Plant Biotechnol. J.">
        <title>Genome sequencing of the Australian wild diploid species Gossypium australe highlights disease resistance and delayed gland morphogenesis.</title>
        <authorList>
            <person name="Cai Y."/>
            <person name="Cai X."/>
            <person name="Wang Q."/>
            <person name="Wang P."/>
            <person name="Zhang Y."/>
            <person name="Cai C."/>
            <person name="Xu Y."/>
            <person name="Wang K."/>
            <person name="Zhou Z."/>
            <person name="Wang C."/>
            <person name="Geng S."/>
            <person name="Li B."/>
            <person name="Dong Q."/>
            <person name="Hou Y."/>
            <person name="Wang H."/>
            <person name="Ai P."/>
            <person name="Liu Z."/>
            <person name="Yi F."/>
            <person name="Sun M."/>
            <person name="An G."/>
            <person name="Cheng J."/>
            <person name="Zhang Y."/>
            <person name="Shi Q."/>
            <person name="Xie Y."/>
            <person name="Shi X."/>
            <person name="Chang Y."/>
            <person name="Huang F."/>
            <person name="Chen Y."/>
            <person name="Hong S."/>
            <person name="Mi L."/>
            <person name="Sun Q."/>
            <person name="Zhang L."/>
            <person name="Zhou B."/>
            <person name="Peng R."/>
            <person name="Zhang X."/>
            <person name="Liu F."/>
        </authorList>
    </citation>
    <scope>NUCLEOTIDE SEQUENCE [LARGE SCALE GENOMIC DNA]</scope>
    <source>
        <strain evidence="3">cv. PA1801</strain>
    </source>
</reference>
<proteinExistence type="predicted"/>
<evidence type="ECO:0000313" key="3">
    <source>
        <dbReference type="Proteomes" id="UP000325315"/>
    </source>
</evidence>
<dbReference type="Pfam" id="PF13242">
    <property type="entry name" value="Hydrolase_like"/>
    <property type="match status" value="1"/>
</dbReference>
<keyword evidence="1" id="KW-0732">Signal</keyword>
<gene>
    <name evidence="2" type="ORF">EPI10_009456</name>
</gene>
<name>A0A5B6U6A5_9ROSI</name>
<dbReference type="Proteomes" id="UP000325315">
    <property type="component" value="Unassembled WGS sequence"/>
</dbReference>
<sequence>MQFRLPFRLSVLEWVLLELHWRVSSTGKVSVSLHLIVLIEINPKRLEYVTYGKPNPFVFKNAEVILSQLQSSSCQDHSKNNGVPGSHPFETLYMIGDNPSVDVEGAQQAGHPWFSILTRTGVFQGKDNHAEFPADLANLPYFFALPDQISPLVVQVVDSVEEAVDYILNRECIELGA</sequence>
<feature type="chain" id="PRO_5022674456" evidence="1">
    <location>
        <begin position="27"/>
        <end position="177"/>
    </location>
</feature>
<dbReference type="InterPro" id="IPR023214">
    <property type="entry name" value="HAD_sf"/>
</dbReference>
<feature type="signal peptide" evidence="1">
    <location>
        <begin position="1"/>
        <end position="26"/>
    </location>
</feature>
<keyword evidence="2" id="KW-0378">Hydrolase</keyword>
<dbReference type="Gene3D" id="3.40.50.1000">
    <property type="entry name" value="HAD superfamily/HAD-like"/>
    <property type="match status" value="1"/>
</dbReference>
<dbReference type="SUPFAM" id="SSF56784">
    <property type="entry name" value="HAD-like"/>
    <property type="match status" value="1"/>
</dbReference>
<dbReference type="AlphaFoldDB" id="A0A5B6U6A5"/>
<dbReference type="OrthoDB" id="10251048at2759"/>
<accession>A0A5B6U6A5</accession>
<protein>
    <submittedName>
        <fullName evidence="2">Hydrolase family protein/HAD-superfamily protein isoform 3</fullName>
    </submittedName>
</protein>
<dbReference type="EMBL" id="SMMG02000013">
    <property type="protein sequence ID" value="KAA3453420.1"/>
    <property type="molecule type" value="Genomic_DNA"/>
</dbReference>
<evidence type="ECO:0000313" key="2">
    <source>
        <dbReference type="EMBL" id="KAA3453420.1"/>
    </source>
</evidence>
<organism evidence="2 3">
    <name type="scientific">Gossypium australe</name>
    <dbReference type="NCBI Taxonomy" id="47621"/>
    <lineage>
        <taxon>Eukaryota</taxon>
        <taxon>Viridiplantae</taxon>
        <taxon>Streptophyta</taxon>
        <taxon>Embryophyta</taxon>
        <taxon>Tracheophyta</taxon>
        <taxon>Spermatophyta</taxon>
        <taxon>Magnoliopsida</taxon>
        <taxon>eudicotyledons</taxon>
        <taxon>Gunneridae</taxon>
        <taxon>Pentapetalae</taxon>
        <taxon>rosids</taxon>
        <taxon>malvids</taxon>
        <taxon>Malvales</taxon>
        <taxon>Malvaceae</taxon>
        <taxon>Malvoideae</taxon>
        <taxon>Gossypium</taxon>
    </lineage>
</organism>
<dbReference type="GO" id="GO:0016787">
    <property type="term" value="F:hydrolase activity"/>
    <property type="evidence" value="ECO:0007669"/>
    <property type="project" value="UniProtKB-KW"/>
</dbReference>
<comment type="caution">
    <text evidence="2">The sequence shown here is derived from an EMBL/GenBank/DDBJ whole genome shotgun (WGS) entry which is preliminary data.</text>
</comment>
<evidence type="ECO:0000256" key="1">
    <source>
        <dbReference type="SAM" id="SignalP"/>
    </source>
</evidence>
<dbReference type="InterPro" id="IPR036412">
    <property type="entry name" value="HAD-like_sf"/>
</dbReference>